<comment type="caution">
    <text evidence="12">The sequence shown here is derived from an EMBL/GenBank/DDBJ whole genome shotgun (WGS) entry which is preliminary data.</text>
</comment>
<sequence>MIKFPITMLALMAMLAAPASAQTKAAKTKTELSMERQGMVDIHTKDKSIQVSLMYSRADNFTGTVLYTDLTRAYLHPKAAAALAKAQARLKQLRPDLTLKVYDAARPMSIQQRMWDKVKNTKKYFYVSNPARGGGLHNYGMAVDITLATLDGDTLDMGTKIDYMGSAAHIDREAALVSSGRISSQARKNRQLLREVMRYAGFRPLRTEWWHFNLVSRATAKKYYKVIK</sequence>
<dbReference type="Pfam" id="PF01427">
    <property type="entry name" value="Peptidase_M15"/>
    <property type="match status" value="1"/>
</dbReference>
<dbReference type="Gene3D" id="3.30.1380.10">
    <property type="match status" value="1"/>
</dbReference>
<keyword evidence="6 9" id="KW-0224">Dipeptidase</keyword>
<dbReference type="Proteomes" id="UP000706891">
    <property type="component" value="Unassembled WGS sequence"/>
</dbReference>
<feature type="binding site" evidence="9">
    <location>
        <position position="211"/>
    </location>
    <ligand>
        <name>Zn(2+)</name>
        <dbReference type="ChEBI" id="CHEBI:29105"/>
        <note>catalytic</note>
    </ligand>
</feature>
<feature type="binding site" evidence="9">
    <location>
        <position position="144"/>
    </location>
    <ligand>
        <name>Zn(2+)</name>
        <dbReference type="ChEBI" id="CHEBI:29105"/>
        <note>catalytic</note>
    </ligand>
</feature>
<evidence type="ECO:0000256" key="3">
    <source>
        <dbReference type="ARBA" id="ARBA00022723"/>
    </source>
</evidence>
<organism evidence="12 13">
    <name type="scientific">Marseilla massiliensis</name>
    <dbReference type="NCBI Taxonomy" id="1841864"/>
    <lineage>
        <taxon>Bacteria</taxon>
        <taxon>Pseudomonadati</taxon>
        <taxon>Bacteroidota</taxon>
        <taxon>Bacteroidia</taxon>
        <taxon>Bacteroidales</taxon>
        <taxon>Prevotellaceae</taxon>
        <taxon>Marseilla</taxon>
    </lineage>
</organism>
<keyword evidence="11" id="KW-0732">Signal</keyword>
<evidence type="ECO:0000256" key="10">
    <source>
        <dbReference type="PIRNR" id="PIRNR026671"/>
    </source>
</evidence>
<gene>
    <name evidence="12" type="ORF">H6A34_13035</name>
</gene>
<feature type="signal peptide" evidence="11">
    <location>
        <begin position="1"/>
        <end position="21"/>
    </location>
</feature>
<comment type="catalytic activity">
    <reaction evidence="1 9 10">
        <text>D-alanyl-D-alanine + H2O = 2 D-alanine</text>
        <dbReference type="Rhea" id="RHEA:20661"/>
        <dbReference type="ChEBI" id="CHEBI:15377"/>
        <dbReference type="ChEBI" id="CHEBI:57416"/>
        <dbReference type="ChEBI" id="CHEBI:57822"/>
        <dbReference type="EC" id="3.4.13.22"/>
    </reaction>
</comment>
<evidence type="ECO:0000313" key="13">
    <source>
        <dbReference type="Proteomes" id="UP000706891"/>
    </source>
</evidence>
<keyword evidence="2 9" id="KW-0645">Protease</keyword>
<dbReference type="AlphaFoldDB" id="A0A938WUD6"/>
<keyword evidence="7 9" id="KW-0482">Metalloprotease</keyword>
<keyword evidence="5 9" id="KW-0862">Zinc</keyword>
<name>A0A938WUD6_9BACT</name>
<feature type="chain" id="PRO_5037044590" description="D-alanyl-D-alanine dipeptidase" evidence="11">
    <location>
        <begin position="22"/>
        <end position="228"/>
    </location>
</feature>
<dbReference type="PIRSF" id="PIRSF026671">
    <property type="entry name" value="AA_dipeptidase"/>
    <property type="match status" value="1"/>
</dbReference>
<dbReference type="SUPFAM" id="SSF55166">
    <property type="entry name" value="Hedgehog/DD-peptidase"/>
    <property type="match status" value="1"/>
</dbReference>
<dbReference type="GO" id="GO:0006508">
    <property type="term" value="P:proteolysis"/>
    <property type="evidence" value="ECO:0007669"/>
    <property type="project" value="UniProtKB-KW"/>
</dbReference>
<evidence type="ECO:0000256" key="8">
    <source>
        <dbReference type="ARBA" id="ARBA00023316"/>
    </source>
</evidence>
<dbReference type="EMBL" id="JACJJG010000129">
    <property type="protein sequence ID" value="MBM6674791.1"/>
    <property type="molecule type" value="Genomic_DNA"/>
</dbReference>
<protein>
    <recommendedName>
        <fullName evidence="9 10">D-alanyl-D-alanine dipeptidase</fullName>
        <shortName evidence="9 10">D-Ala-D-Ala dipeptidase</shortName>
        <ecNumber evidence="9 10">3.4.13.22</ecNumber>
    </recommendedName>
</protein>
<feature type="site" description="Transition state stabilizer" evidence="9">
    <location>
        <position position="106"/>
    </location>
</feature>
<comment type="function">
    <text evidence="9 10">Catalyzes hydrolysis of the D-alanyl-D-alanine dipeptide.</text>
</comment>
<comment type="similarity">
    <text evidence="9 10">Belongs to the peptidase M15D family.</text>
</comment>
<evidence type="ECO:0000256" key="11">
    <source>
        <dbReference type="SAM" id="SignalP"/>
    </source>
</evidence>
<keyword evidence="3 9" id="KW-0479">Metal-binding</keyword>
<dbReference type="RefSeq" id="WP_021948851.1">
    <property type="nucleotide sequence ID" value="NZ_JACJJG010000129.1"/>
</dbReference>
<evidence type="ECO:0000256" key="4">
    <source>
        <dbReference type="ARBA" id="ARBA00022801"/>
    </source>
</evidence>
<dbReference type="PANTHER" id="PTHR43126">
    <property type="entry name" value="D-ALANYL-D-ALANINE DIPEPTIDASE"/>
    <property type="match status" value="1"/>
</dbReference>
<evidence type="ECO:0000256" key="1">
    <source>
        <dbReference type="ARBA" id="ARBA00001362"/>
    </source>
</evidence>
<proteinExistence type="inferred from homology"/>
<comment type="cofactor">
    <cofactor evidence="9">
        <name>Zn(2+)</name>
        <dbReference type="ChEBI" id="CHEBI:29105"/>
    </cofactor>
    <text evidence="9">Binds 1 zinc ion per subunit.</text>
</comment>
<evidence type="ECO:0000256" key="9">
    <source>
        <dbReference type="HAMAP-Rule" id="MF_01924"/>
    </source>
</evidence>
<evidence type="ECO:0000256" key="5">
    <source>
        <dbReference type="ARBA" id="ARBA00022833"/>
    </source>
</evidence>
<dbReference type="CDD" id="cd14840">
    <property type="entry name" value="D-Ala-D-Ala_dipeptidase_Aad"/>
    <property type="match status" value="1"/>
</dbReference>
<dbReference type="GO" id="GO:0160237">
    <property type="term" value="F:D-Ala-D-Ala dipeptidase activity"/>
    <property type="evidence" value="ECO:0007669"/>
    <property type="project" value="UniProtKB-EC"/>
</dbReference>
<dbReference type="HAMAP" id="MF_01924">
    <property type="entry name" value="A_A_dipeptidase"/>
    <property type="match status" value="1"/>
</dbReference>
<dbReference type="InterPro" id="IPR000755">
    <property type="entry name" value="A_A_dipeptidase"/>
</dbReference>
<dbReference type="GO" id="GO:0008270">
    <property type="term" value="F:zinc ion binding"/>
    <property type="evidence" value="ECO:0007669"/>
    <property type="project" value="UniProtKB-UniRule"/>
</dbReference>
<reference evidence="12" key="2">
    <citation type="journal article" date="2021" name="Sci. Rep.">
        <title>The distribution of antibiotic resistance genes in chicken gut microbiota commensals.</title>
        <authorList>
            <person name="Juricova H."/>
            <person name="Matiasovicova J."/>
            <person name="Kubasova T."/>
            <person name="Cejkova D."/>
            <person name="Rychlik I."/>
        </authorList>
    </citation>
    <scope>NUCLEOTIDE SEQUENCE</scope>
    <source>
        <strain evidence="12">An824</strain>
    </source>
</reference>
<feature type="active site" description="Proton donor/acceptor" evidence="9">
    <location>
        <position position="208"/>
    </location>
</feature>
<feature type="binding site" evidence="9">
    <location>
        <position position="137"/>
    </location>
    <ligand>
        <name>Zn(2+)</name>
        <dbReference type="ChEBI" id="CHEBI:29105"/>
        <note>catalytic</note>
    </ligand>
</feature>
<evidence type="ECO:0000313" key="12">
    <source>
        <dbReference type="EMBL" id="MBM6674791.1"/>
    </source>
</evidence>
<accession>A0A938WUD6</accession>
<dbReference type="GO" id="GO:0008237">
    <property type="term" value="F:metallopeptidase activity"/>
    <property type="evidence" value="ECO:0007669"/>
    <property type="project" value="UniProtKB-KW"/>
</dbReference>
<evidence type="ECO:0000256" key="7">
    <source>
        <dbReference type="ARBA" id="ARBA00023049"/>
    </source>
</evidence>
<dbReference type="EC" id="3.4.13.22" evidence="9 10"/>
<dbReference type="InterPro" id="IPR009045">
    <property type="entry name" value="Zn_M74/Hedgehog-like"/>
</dbReference>
<evidence type="ECO:0000256" key="6">
    <source>
        <dbReference type="ARBA" id="ARBA00022997"/>
    </source>
</evidence>
<keyword evidence="4 9" id="KW-0378">Hydrolase</keyword>
<dbReference type="GO" id="GO:0071555">
    <property type="term" value="P:cell wall organization"/>
    <property type="evidence" value="ECO:0007669"/>
    <property type="project" value="UniProtKB-KW"/>
</dbReference>
<keyword evidence="13" id="KW-1185">Reference proteome</keyword>
<evidence type="ECO:0000256" key="2">
    <source>
        <dbReference type="ARBA" id="ARBA00022670"/>
    </source>
</evidence>
<dbReference type="PANTHER" id="PTHR43126:SF2">
    <property type="entry name" value="D-ALANYL-D-ALANINE DIPEPTIDASE"/>
    <property type="match status" value="1"/>
</dbReference>
<keyword evidence="8 10" id="KW-0961">Cell wall biogenesis/degradation</keyword>
<reference evidence="12" key="1">
    <citation type="submission" date="2020-08" db="EMBL/GenBank/DDBJ databases">
        <authorList>
            <person name="Cejkova D."/>
            <person name="Kubasova T."/>
            <person name="Jahodarova E."/>
            <person name="Rychlik I."/>
        </authorList>
    </citation>
    <scope>NUCLEOTIDE SEQUENCE</scope>
    <source>
        <strain evidence="12">An824</strain>
    </source>
</reference>